<proteinExistence type="inferred from homology"/>
<comment type="similarity">
    <text evidence="1">Belongs to the ribonucleoside diphosphate reductase class-2 family.</text>
</comment>
<protein>
    <recommendedName>
        <fullName evidence="2">ribonucleoside-diphosphate reductase</fullName>
        <ecNumber evidence="2">1.17.4.1</ecNumber>
    </recommendedName>
</protein>
<comment type="caution">
    <text evidence="7">The sequence shown here is derived from an EMBL/GenBank/DDBJ whole genome shotgun (WGS) entry which is preliminary data.</text>
</comment>
<evidence type="ECO:0000259" key="6">
    <source>
        <dbReference type="Pfam" id="PF12637"/>
    </source>
</evidence>
<name>A0A562RZV4_9BRAD</name>
<evidence type="ECO:0000256" key="1">
    <source>
        <dbReference type="ARBA" id="ARBA00007405"/>
    </source>
</evidence>
<dbReference type="EC" id="1.17.4.1" evidence="2"/>
<keyword evidence="8" id="KW-1185">Reference proteome</keyword>
<feature type="domain" description="TSCPD" evidence="6">
    <location>
        <begin position="30"/>
        <end position="80"/>
    </location>
</feature>
<evidence type="ECO:0000256" key="4">
    <source>
        <dbReference type="ARBA" id="ARBA00022741"/>
    </source>
</evidence>
<evidence type="ECO:0000256" key="5">
    <source>
        <dbReference type="ARBA" id="ARBA00047754"/>
    </source>
</evidence>
<comment type="catalytic activity">
    <reaction evidence="5">
        <text>a 2'-deoxyribonucleoside 5'-diphosphate + [thioredoxin]-disulfide + H2O = a ribonucleoside 5'-diphosphate + [thioredoxin]-dithiol</text>
        <dbReference type="Rhea" id="RHEA:23252"/>
        <dbReference type="Rhea" id="RHEA-COMP:10698"/>
        <dbReference type="Rhea" id="RHEA-COMP:10700"/>
        <dbReference type="ChEBI" id="CHEBI:15377"/>
        <dbReference type="ChEBI" id="CHEBI:29950"/>
        <dbReference type="ChEBI" id="CHEBI:50058"/>
        <dbReference type="ChEBI" id="CHEBI:57930"/>
        <dbReference type="ChEBI" id="CHEBI:73316"/>
        <dbReference type="EC" id="1.17.4.1"/>
    </reaction>
</comment>
<sequence length="92" mass="10164">MTRKPPPYKRRCFAFNFTHEGHLYRASASRYPDGRLAEIFLDVGKFNSPLQQNAETAAVLVSLLLQHGVDADTILHSVRGPIATALEMAVAP</sequence>
<reference evidence="7 8" key="1">
    <citation type="journal article" date="2015" name="Stand. Genomic Sci.">
        <title>Genomic Encyclopedia of Bacterial and Archaeal Type Strains, Phase III: the genomes of soil and plant-associated and newly described type strains.</title>
        <authorList>
            <person name="Whitman W.B."/>
            <person name="Woyke T."/>
            <person name="Klenk H.P."/>
            <person name="Zhou Y."/>
            <person name="Lilburn T.G."/>
            <person name="Beck B.J."/>
            <person name="De Vos P."/>
            <person name="Vandamme P."/>
            <person name="Eisen J.A."/>
            <person name="Garrity G."/>
            <person name="Hugenholtz P."/>
            <person name="Kyrpides N.C."/>
        </authorList>
    </citation>
    <scope>NUCLEOTIDE SEQUENCE [LARGE SCALE GENOMIC DNA]</scope>
    <source>
        <strain evidence="7 8">CGMCC 1.10948</strain>
    </source>
</reference>
<dbReference type="AlphaFoldDB" id="A0A562RZV4"/>
<dbReference type="RefSeq" id="WP_145831429.1">
    <property type="nucleotide sequence ID" value="NZ_VLLA01000003.1"/>
</dbReference>
<evidence type="ECO:0000256" key="3">
    <source>
        <dbReference type="ARBA" id="ARBA00022634"/>
    </source>
</evidence>
<keyword evidence="4" id="KW-0547">Nucleotide-binding</keyword>
<organism evidence="7 8">
    <name type="scientific">Bradyrhizobium huanghuaihaiense</name>
    <dbReference type="NCBI Taxonomy" id="990078"/>
    <lineage>
        <taxon>Bacteria</taxon>
        <taxon>Pseudomonadati</taxon>
        <taxon>Pseudomonadota</taxon>
        <taxon>Alphaproteobacteria</taxon>
        <taxon>Hyphomicrobiales</taxon>
        <taxon>Nitrobacteraceae</taxon>
        <taxon>Bradyrhizobium</taxon>
    </lineage>
</organism>
<dbReference type="Pfam" id="PF12637">
    <property type="entry name" value="TSCPD"/>
    <property type="match status" value="1"/>
</dbReference>
<gene>
    <name evidence="7" type="ORF">IQ16_01940</name>
</gene>
<dbReference type="GO" id="GO:0071897">
    <property type="term" value="P:DNA biosynthetic process"/>
    <property type="evidence" value="ECO:0007669"/>
    <property type="project" value="UniProtKB-KW"/>
</dbReference>
<evidence type="ECO:0000256" key="2">
    <source>
        <dbReference type="ARBA" id="ARBA00012274"/>
    </source>
</evidence>
<dbReference type="GO" id="GO:0004748">
    <property type="term" value="F:ribonucleoside-diphosphate reductase activity, thioredoxin disulfide as acceptor"/>
    <property type="evidence" value="ECO:0007669"/>
    <property type="project" value="UniProtKB-EC"/>
</dbReference>
<accession>A0A562RZV4</accession>
<dbReference type="OrthoDB" id="8020873at2"/>
<dbReference type="Proteomes" id="UP000316291">
    <property type="component" value="Unassembled WGS sequence"/>
</dbReference>
<dbReference type="EMBL" id="VLLA01000003">
    <property type="protein sequence ID" value="TWI73796.1"/>
    <property type="molecule type" value="Genomic_DNA"/>
</dbReference>
<dbReference type="InterPro" id="IPR024434">
    <property type="entry name" value="TSCPD_dom"/>
</dbReference>
<evidence type="ECO:0000313" key="8">
    <source>
        <dbReference type="Proteomes" id="UP000316291"/>
    </source>
</evidence>
<evidence type="ECO:0000313" key="7">
    <source>
        <dbReference type="EMBL" id="TWI73796.1"/>
    </source>
</evidence>
<keyword evidence="3" id="KW-0237">DNA synthesis</keyword>
<dbReference type="GO" id="GO:0000166">
    <property type="term" value="F:nucleotide binding"/>
    <property type="evidence" value="ECO:0007669"/>
    <property type="project" value="UniProtKB-KW"/>
</dbReference>